<dbReference type="RefSeq" id="WP_136006103.1">
    <property type="nucleotide sequence ID" value="NZ_SRYR01000002.1"/>
</dbReference>
<organism evidence="1 2">
    <name type="scientific">Clostridium sartagoforme</name>
    <dbReference type="NCBI Taxonomy" id="84031"/>
    <lineage>
        <taxon>Bacteria</taxon>
        <taxon>Bacillati</taxon>
        <taxon>Bacillota</taxon>
        <taxon>Clostridia</taxon>
        <taxon>Eubacteriales</taxon>
        <taxon>Clostridiaceae</taxon>
        <taxon>Clostridium</taxon>
    </lineage>
</organism>
<proteinExistence type="predicted"/>
<dbReference type="Proteomes" id="UP000306888">
    <property type="component" value="Unassembled WGS sequence"/>
</dbReference>
<name>A0A4S2DNM5_9CLOT</name>
<evidence type="ECO:0000313" key="2">
    <source>
        <dbReference type="Proteomes" id="UP000306888"/>
    </source>
</evidence>
<protein>
    <recommendedName>
        <fullName evidence="3">DUF3785 domain-containing protein</fullName>
    </recommendedName>
</protein>
<evidence type="ECO:0008006" key="3">
    <source>
        <dbReference type="Google" id="ProtNLM"/>
    </source>
</evidence>
<dbReference type="EMBL" id="SRYR01000002">
    <property type="protein sequence ID" value="TGY42683.1"/>
    <property type="molecule type" value="Genomic_DNA"/>
</dbReference>
<dbReference type="OrthoDB" id="1922292at2"/>
<keyword evidence="2" id="KW-1185">Reference proteome</keyword>
<evidence type="ECO:0000313" key="1">
    <source>
        <dbReference type="EMBL" id="TGY42683.1"/>
    </source>
</evidence>
<sequence>MNKLFEIGDLSFYKEDFLDNIDEFNDIIDIIKELSNELSYEEIEVVGNNECCEKTNKNYIVEIQGFIDEEDSFITKKEAEELSKNGELGLLDLFVIRIYMCLECRKWIIDILE</sequence>
<reference evidence="1 2" key="1">
    <citation type="submission" date="2019-04" db="EMBL/GenBank/DDBJ databases">
        <title>Microbes associate with the intestines of laboratory mice.</title>
        <authorList>
            <person name="Navarre W."/>
            <person name="Wong E."/>
            <person name="Huang K."/>
            <person name="Tropini C."/>
            <person name="Ng K."/>
            <person name="Yu B."/>
        </authorList>
    </citation>
    <scope>NUCLEOTIDE SEQUENCE [LARGE SCALE GENOMIC DNA]</scope>
    <source>
        <strain evidence="1 2">NM50_B9-20</strain>
    </source>
</reference>
<comment type="caution">
    <text evidence="1">The sequence shown here is derived from an EMBL/GenBank/DDBJ whole genome shotgun (WGS) entry which is preliminary data.</text>
</comment>
<gene>
    <name evidence="1" type="ORF">E5347_07685</name>
</gene>
<dbReference type="AlphaFoldDB" id="A0A4S2DNM5"/>
<accession>A0A4S2DNM5</accession>